<sequence>MIEAVNTTSVITDKKRQDLKKVINTILTDRRLSANATDAAKEQFEIFRNML</sequence>
<dbReference type="AlphaFoldDB" id="A0AB39J8N5"/>
<organism evidence="1">
    <name type="scientific">Candidatus Nanosynbacter sp. TM7-074</name>
    <dbReference type="NCBI Taxonomy" id="3158573"/>
    <lineage>
        <taxon>Bacteria</taxon>
        <taxon>Candidatus Saccharimonadota</taxon>
        <taxon>Candidatus Saccharimonadia</taxon>
        <taxon>Candidatus Nanosynbacterales</taxon>
        <taxon>Candidatus Nanosynbacteraceae</taxon>
        <taxon>Candidatus Nanosynbacter</taxon>
    </lineage>
</organism>
<name>A0AB39J8N5_9BACT</name>
<evidence type="ECO:0000313" key="1">
    <source>
        <dbReference type="EMBL" id="XDN89101.1"/>
    </source>
</evidence>
<dbReference type="EMBL" id="CP158487">
    <property type="protein sequence ID" value="XDN89101.1"/>
    <property type="molecule type" value="Genomic_DNA"/>
</dbReference>
<reference evidence="1" key="1">
    <citation type="submission" date="2024-06" db="EMBL/GenBank/DDBJ databases">
        <authorList>
            <person name="Atkinson C."/>
            <person name="McLean J."/>
            <person name="Gallagher L."/>
            <person name="Bor B."/>
            <person name="Mougous J."/>
        </authorList>
    </citation>
    <scope>NUCLEOTIDE SEQUENCE</scope>
    <source>
        <strain evidence="1">TM7-074</strain>
    </source>
</reference>
<accession>A0AB39J8N5</accession>
<gene>
    <name evidence="1" type="ORF">TM074_00055</name>
</gene>
<protein>
    <submittedName>
        <fullName evidence="1">Uncharacterized protein</fullName>
    </submittedName>
</protein>
<proteinExistence type="predicted"/>
<dbReference type="RefSeq" id="WP_369000385.1">
    <property type="nucleotide sequence ID" value="NZ_CP158487.1"/>
</dbReference>